<comment type="caution">
    <text evidence="1">The sequence shown here is derived from an EMBL/GenBank/DDBJ whole genome shotgun (WGS) entry which is preliminary data.</text>
</comment>
<evidence type="ECO:0000313" key="1">
    <source>
        <dbReference type="EMBL" id="MBB3890452.1"/>
    </source>
</evidence>
<accession>A0A839ZZ81</accession>
<evidence type="ECO:0000313" key="2">
    <source>
        <dbReference type="Proteomes" id="UP000530564"/>
    </source>
</evidence>
<keyword evidence="2" id="KW-1185">Reference proteome</keyword>
<sequence>MTRSGQTPTPSYGLMKPSKETRLMGDWLRELADARGAVVDLHPNRKTMDQRAAVSRAMRVRNEVAAFERRWPAPPSHEDSVPSFTWSQLERQLADLADSPMKAAMARDLISGLRKMSQFKPPEMVLREILCTSWALLDEGFQPEASDYPPQD</sequence>
<protein>
    <submittedName>
        <fullName evidence="1">Uncharacterized protein</fullName>
    </submittedName>
</protein>
<reference evidence="1 2" key="1">
    <citation type="submission" date="2020-08" db="EMBL/GenBank/DDBJ databases">
        <title>Genomic Encyclopedia of Type Strains, Phase IV (KMG-IV): sequencing the most valuable type-strain genomes for metagenomic binning, comparative biology and taxonomic classification.</title>
        <authorList>
            <person name="Goeker M."/>
        </authorList>
    </citation>
    <scope>NUCLEOTIDE SEQUENCE [LARGE SCALE GENOMIC DNA]</scope>
    <source>
        <strain evidence="1 2">DSM 21793</strain>
    </source>
</reference>
<organism evidence="1 2">
    <name type="scientific">Phenylobacterium haematophilum</name>
    <dbReference type="NCBI Taxonomy" id="98513"/>
    <lineage>
        <taxon>Bacteria</taxon>
        <taxon>Pseudomonadati</taxon>
        <taxon>Pseudomonadota</taxon>
        <taxon>Alphaproteobacteria</taxon>
        <taxon>Caulobacterales</taxon>
        <taxon>Caulobacteraceae</taxon>
        <taxon>Phenylobacterium</taxon>
    </lineage>
</organism>
<proteinExistence type="predicted"/>
<name>A0A839ZZ81_9CAUL</name>
<dbReference type="Proteomes" id="UP000530564">
    <property type="component" value="Unassembled WGS sequence"/>
</dbReference>
<gene>
    <name evidence="1" type="ORF">GGQ61_001169</name>
</gene>
<dbReference type="RefSeq" id="WP_246370579.1">
    <property type="nucleotide sequence ID" value="NZ_JACIDK010000002.1"/>
</dbReference>
<dbReference type="EMBL" id="JACIDK010000002">
    <property type="protein sequence ID" value="MBB3890452.1"/>
    <property type="molecule type" value="Genomic_DNA"/>
</dbReference>
<dbReference type="AlphaFoldDB" id="A0A839ZZ81"/>